<dbReference type="InterPro" id="IPR050346">
    <property type="entry name" value="FMO-like"/>
</dbReference>
<keyword evidence="3 6" id="KW-0274">FAD</keyword>
<dbReference type="EnsemblMetazoa" id="Aqu2.1.33420_001">
    <property type="protein sequence ID" value="Aqu2.1.33420_001"/>
    <property type="gene ID" value="Aqu2.1.33420"/>
</dbReference>
<dbReference type="PANTHER" id="PTHR23023">
    <property type="entry name" value="DIMETHYLANILINE MONOOXYGENASE"/>
    <property type="match status" value="1"/>
</dbReference>
<dbReference type="PIRSF" id="PIRSF000332">
    <property type="entry name" value="FMO"/>
    <property type="match status" value="1"/>
</dbReference>
<dbReference type="AlphaFoldDB" id="A0A1X7UZK9"/>
<comment type="subcellular location">
    <subcellularLocation>
        <location evidence="6">Endoplasmic reticulum membrane</location>
    </subcellularLocation>
</comment>
<dbReference type="Proteomes" id="UP000007879">
    <property type="component" value="Unassembled WGS sequence"/>
</dbReference>
<dbReference type="KEGG" id="aqu:100635986"/>
<dbReference type="InParanoid" id="A0A1X7UZK9"/>
<gene>
    <name evidence="8" type="primary">100635986</name>
</gene>
<evidence type="ECO:0000256" key="7">
    <source>
        <dbReference type="RuleBase" id="RU361177"/>
    </source>
</evidence>
<dbReference type="Pfam" id="PF00743">
    <property type="entry name" value="FMO-like"/>
    <property type="match status" value="1"/>
</dbReference>
<keyword evidence="2 6" id="KW-0285">Flavoprotein</keyword>
<keyword evidence="6" id="KW-0256">Endoplasmic reticulum</keyword>
<accession>A0A1X7UZK9</accession>
<dbReference type="SUPFAM" id="SSF51905">
    <property type="entry name" value="FAD/NAD(P)-binding domain"/>
    <property type="match status" value="2"/>
</dbReference>
<dbReference type="OrthoDB" id="66881at2759"/>
<evidence type="ECO:0000256" key="2">
    <source>
        <dbReference type="ARBA" id="ARBA00022630"/>
    </source>
</evidence>
<dbReference type="GO" id="GO:0004499">
    <property type="term" value="F:N,N-dimethylaniline monooxygenase activity"/>
    <property type="evidence" value="ECO:0007669"/>
    <property type="project" value="UniProtKB-UniRule"/>
</dbReference>
<dbReference type="GO" id="GO:0005789">
    <property type="term" value="C:endoplasmic reticulum membrane"/>
    <property type="evidence" value="ECO:0007669"/>
    <property type="project" value="UniProtKB-SubCell"/>
</dbReference>
<dbReference type="Gene3D" id="3.50.50.60">
    <property type="entry name" value="FAD/NAD(P)-binding domain"/>
    <property type="match status" value="3"/>
</dbReference>
<evidence type="ECO:0000256" key="1">
    <source>
        <dbReference type="ARBA" id="ARBA00009183"/>
    </source>
</evidence>
<evidence type="ECO:0000313" key="8">
    <source>
        <dbReference type="EnsemblMetazoa" id="Aqu2.1.33420_001"/>
    </source>
</evidence>
<comment type="cofactor">
    <cofactor evidence="6 7">
        <name>FAD</name>
        <dbReference type="ChEBI" id="CHEBI:57692"/>
    </cofactor>
</comment>
<dbReference type="EnsemblMetazoa" id="XM_003386132.3">
    <property type="protein sequence ID" value="XP_003386180.1"/>
    <property type="gene ID" value="LOC100635986"/>
</dbReference>
<dbReference type="eggNOG" id="KOG1399">
    <property type="taxonomic scope" value="Eukaryota"/>
</dbReference>
<evidence type="ECO:0000256" key="4">
    <source>
        <dbReference type="ARBA" id="ARBA00022857"/>
    </source>
</evidence>
<comment type="similarity">
    <text evidence="1 6 7">Belongs to the FMO family.</text>
</comment>
<keyword evidence="5 6" id="KW-0560">Oxidoreductase</keyword>
<sequence>MKGKVHDVTVIGAGWSGVTATKYMLEEGLSVVTLERRDHLGGLWYYSDDPSEKSVMKRTRATSSATVSEMSDYPMPESMTEFPHHKQMLQYLRSYASHFGVLPCIVFNTTVTGVSKEGDLWQVTTVNSDVYTSKFLVVCTGQTIPLTGPKETIFKNFSGPVHHAKEIRDLMPEYKNERLLIFGGGETAADICSEWYDHVSVIYWSSPRGQHFFRGYGRVLPFLKPIALDKASSWIVDNISPYHKSKPGFNWICKWTTNGSLLAYQGHGIPEWKNNTPLMHQFVNKNGHVLDLVDYIKVVPKGAITECRGKTVMFADGSSSEFDVVILSTGYTESFPFLPEDKRPRDFLKLHKQIINNDDPTLAFVGFIRPVLFSVFGVVEMQSRWLSKMFSGSVQMKSRADRIKETNSDARFWKEYFKTTVQPRDKTVEFFLYVNGLAKQIGVYPNRSKLFKRSIYGWYVSLAAPLNSSIFRLNDEEHATRALVNLDKHRKGTLALFYFSFFFLRILHFTEILSVLESIKYRIQTSKVGKFCYKVVGQTRIVRLIDWIWCIPKRIFFDNRSKLPAVLPIDM</sequence>
<keyword evidence="6" id="KW-0472">Membrane</keyword>
<proteinExistence type="inferred from homology"/>
<evidence type="ECO:0000256" key="6">
    <source>
        <dbReference type="PIRNR" id="PIRNR000332"/>
    </source>
</evidence>
<protein>
    <recommendedName>
        <fullName evidence="7">Flavin-containing monooxygenase</fullName>
        <ecNumber evidence="7">1.-.-.-</ecNumber>
    </recommendedName>
</protein>
<reference evidence="8" key="2">
    <citation type="submission" date="2017-05" db="UniProtKB">
        <authorList>
            <consortium name="EnsemblMetazoa"/>
        </authorList>
    </citation>
    <scope>IDENTIFICATION</scope>
</reference>
<dbReference type="PRINTS" id="PR00370">
    <property type="entry name" value="FMOXYGENASE"/>
</dbReference>
<reference evidence="9" key="1">
    <citation type="journal article" date="2010" name="Nature">
        <title>The Amphimedon queenslandica genome and the evolution of animal complexity.</title>
        <authorList>
            <person name="Srivastava M."/>
            <person name="Simakov O."/>
            <person name="Chapman J."/>
            <person name="Fahey B."/>
            <person name="Gauthier M.E."/>
            <person name="Mitros T."/>
            <person name="Richards G.S."/>
            <person name="Conaco C."/>
            <person name="Dacre M."/>
            <person name="Hellsten U."/>
            <person name="Larroux C."/>
            <person name="Putnam N.H."/>
            <person name="Stanke M."/>
            <person name="Adamska M."/>
            <person name="Darling A."/>
            <person name="Degnan S.M."/>
            <person name="Oakley T.H."/>
            <person name="Plachetzki D.C."/>
            <person name="Zhai Y."/>
            <person name="Adamski M."/>
            <person name="Calcino A."/>
            <person name="Cummins S.F."/>
            <person name="Goodstein D.M."/>
            <person name="Harris C."/>
            <person name="Jackson D.J."/>
            <person name="Leys S.P."/>
            <person name="Shu S."/>
            <person name="Woodcroft B.J."/>
            <person name="Vervoort M."/>
            <person name="Kosik K.S."/>
            <person name="Manning G."/>
            <person name="Degnan B.M."/>
            <person name="Rokhsar D.S."/>
        </authorList>
    </citation>
    <scope>NUCLEOTIDE SEQUENCE [LARGE SCALE GENOMIC DNA]</scope>
</reference>
<dbReference type="STRING" id="400682.A0A1X7UZK9"/>
<name>A0A1X7UZK9_AMPQE</name>
<keyword evidence="6 7" id="KW-0503">Monooxygenase</keyword>
<evidence type="ECO:0000256" key="3">
    <source>
        <dbReference type="ARBA" id="ARBA00022827"/>
    </source>
</evidence>
<evidence type="ECO:0000256" key="5">
    <source>
        <dbReference type="ARBA" id="ARBA00023002"/>
    </source>
</evidence>
<organism evidence="8">
    <name type="scientific">Amphimedon queenslandica</name>
    <name type="common">Sponge</name>
    <dbReference type="NCBI Taxonomy" id="400682"/>
    <lineage>
        <taxon>Eukaryota</taxon>
        <taxon>Metazoa</taxon>
        <taxon>Porifera</taxon>
        <taxon>Demospongiae</taxon>
        <taxon>Heteroscleromorpha</taxon>
        <taxon>Haplosclerida</taxon>
        <taxon>Niphatidae</taxon>
        <taxon>Amphimedon</taxon>
    </lineage>
</organism>
<dbReference type="EC" id="1.-.-.-" evidence="7"/>
<evidence type="ECO:0000313" key="9">
    <source>
        <dbReference type="Proteomes" id="UP000007879"/>
    </source>
</evidence>
<dbReference type="GO" id="GO:0050661">
    <property type="term" value="F:NADP binding"/>
    <property type="evidence" value="ECO:0007669"/>
    <property type="project" value="InterPro"/>
</dbReference>
<keyword evidence="4 6" id="KW-0521">NADP</keyword>
<dbReference type="GO" id="GO:0050660">
    <property type="term" value="F:flavin adenine dinucleotide binding"/>
    <property type="evidence" value="ECO:0007669"/>
    <property type="project" value="InterPro"/>
</dbReference>
<dbReference type="OMA" id="CTHFNLW"/>
<dbReference type="InterPro" id="IPR020946">
    <property type="entry name" value="Flavin_mOase-like"/>
</dbReference>
<dbReference type="InterPro" id="IPR036188">
    <property type="entry name" value="FAD/NAD-bd_sf"/>
</dbReference>
<keyword evidence="9" id="KW-1185">Reference proteome</keyword>
<dbReference type="InterPro" id="IPR000960">
    <property type="entry name" value="Flavin_mOase"/>
</dbReference>